<dbReference type="PANTHER" id="PTHR38463">
    <property type="entry name" value="STRESS RESPONSE PROTEIN YSNF"/>
    <property type="match status" value="1"/>
</dbReference>
<dbReference type="Proteomes" id="UP000579136">
    <property type="component" value="Unassembled WGS sequence"/>
</dbReference>
<accession>A0A9Q2HF56</accession>
<gene>
    <name evidence="2" type="ORF">HNQ45_000768</name>
</gene>
<reference evidence="2 3" key="1">
    <citation type="submission" date="2020-08" db="EMBL/GenBank/DDBJ databases">
        <title>Genomic Encyclopedia of Type Strains, Phase IV (KMG-IV): sequencing the most valuable type-strain genomes for metagenomic binning, comparative biology and taxonomic classification.</title>
        <authorList>
            <person name="Goeker M."/>
        </authorList>
    </citation>
    <scope>NUCLEOTIDE SEQUENCE [LARGE SCALE GENOMIC DNA]</scope>
    <source>
        <strain evidence="2 3">DSM 19163</strain>
    </source>
</reference>
<dbReference type="PANTHER" id="PTHR38463:SF1">
    <property type="entry name" value="STRESS RESPONSE PROTEIN YSNF"/>
    <property type="match status" value="1"/>
</dbReference>
<dbReference type="RefSeq" id="WP_183673615.1">
    <property type="nucleotide sequence ID" value="NZ_CBCRYX010000006.1"/>
</dbReference>
<sequence length="230" mass="26648">MSQFTHAQNITELDKKINAYVARGYEPNELTVFTAQPVPELLQKYSGLNEAIITDETTDASVFKDFTDEELIEVSNLLDRGEYLLFIFNEGDNNKQEVPGKFELHEEQLVANKHTVDAGEVNVRKRVKTREEEVDVPIQKDSVTIERHKFEEEPLLSEYNNAEDTDDINVTRIPVTRERIRIIKEQVVSEEIVIRKEVTEEVKHIKDTVQYDDIEVDKTGDNLNVTKREK</sequence>
<dbReference type="Pfam" id="PF09557">
    <property type="entry name" value="DUF2382"/>
    <property type="match status" value="1"/>
</dbReference>
<keyword evidence="3" id="KW-1185">Reference proteome</keyword>
<evidence type="ECO:0000313" key="3">
    <source>
        <dbReference type="Proteomes" id="UP000579136"/>
    </source>
</evidence>
<dbReference type="EMBL" id="JACHHF010000004">
    <property type="protein sequence ID" value="MBB5175884.1"/>
    <property type="molecule type" value="Genomic_DNA"/>
</dbReference>
<name>A0A9Q2HF56_9STAP</name>
<organism evidence="2 3">
    <name type="scientific">Nosocomiicoccus ampullae</name>
    <dbReference type="NCBI Taxonomy" id="489910"/>
    <lineage>
        <taxon>Bacteria</taxon>
        <taxon>Bacillati</taxon>
        <taxon>Bacillota</taxon>
        <taxon>Bacilli</taxon>
        <taxon>Bacillales</taxon>
        <taxon>Staphylococcaceae</taxon>
        <taxon>Nosocomiicoccus</taxon>
    </lineage>
</organism>
<comment type="caution">
    <text evidence="2">The sequence shown here is derived from an EMBL/GenBank/DDBJ whole genome shotgun (WGS) entry which is preliminary data.</text>
</comment>
<evidence type="ECO:0000259" key="1">
    <source>
        <dbReference type="Pfam" id="PF09557"/>
    </source>
</evidence>
<evidence type="ECO:0000313" key="2">
    <source>
        <dbReference type="EMBL" id="MBB5175884.1"/>
    </source>
</evidence>
<dbReference type="InterPro" id="IPR052967">
    <property type="entry name" value="Stress_Response_Assoc"/>
</dbReference>
<dbReference type="NCBIfam" id="TIGR02271">
    <property type="entry name" value="YsnF/AvaK domain"/>
    <property type="match status" value="1"/>
</dbReference>
<dbReference type="InterPro" id="IPR019060">
    <property type="entry name" value="DUF2382"/>
</dbReference>
<proteinExistence type="predicted"/>
<feature type="domain" description="DUF2382" evidence="1">
    <location>
        <begin position="103"/>
        <end position="216"/>
    </location>
</feature>
<dbReference type="AlphaFoldDB" id="A0A9Q2HF56"/>
<protein>
    <submittedName>
        <fullName evidence="2">Uncharacterized protein (TIGR02271 family)</fullName>
    </submittedName>
</protein>